<dbReference type="EMBL" id="PNBA02000011">
    <property type="protein sequence ID" value="KAG6408577.1"/>
    <property type="molecule type" value="Genomic_DNA"/>
</dbReference>
<reference evidence="2" key="2">
    <citation type="submission" date="2020-08" db="EMBL/GenBank/DDBJ databases">
        <title>Plant Genome Project.</title>
        <authorList>
            <person name="Zhang R.-G."/>
        </authorList>
    </citation>
    <scope>NUCLEOTIDE SEQUENCE</scope>
    <source>
        <strain evidence="2">Huo1</strain>
        <tissue evidence="2">Leaf</tissue>
    </source>
</reference>
<dbReference type="PROSITE" id="PS00108">
    <property type="entry name" value="PROTEIN_KINASE_ST"/>
    <property type="match status" value="1"/>
</dbReference>
<dbReference type="PANTHER" id="PTHR48055:SF57">
    <property type="entry name" value="PROTEIN KINASE DOMAIN-CONTAINING PROTEIN"/>
    <property type="match status" value="1"/>
</dbReference>
<keyword evidence="3" id="KW-1185">Reference proteome</keyword>
<dbReference type="Gene3D" id="1.10.510.10">
    <property type="entry name" value="Transferase(Phosphotransferase) domain 1"/>
    <property type="match status" value="1"/>
</dbReference>
<dbReference type="SUPFAM" id="SSF56112">
    <property type="entry name" value="Protein kinase-like (PK-like)"/>
    <property type="match status" value="1"/>
</dbReference>
<dbReference type="PANTHER" id="PTHR48055">
    <property type="entry name" value="LEUCINE-RICH REPEAT RECEPTOR PROTEIN KINASE EMS1"/>
    <property type="match status" value="1"/>
</dbReference>
<dbReference type="GO" id="GO:0005524">
    <property type="term" value="F:ATP binding"/>
    <property type="evidence" value="ECO:0007669"/>
    <property type="project" value="InterPro"/>
</dbReference>
<dbReference type="GO" id="GO:0004672">
    <property type="term" value="F:protein kinase activity"/>
    <property type="evidence" value="ECO:0007669"/>
    <property type="project" value="InterPro"/>
</dbReference>
<organism evidence="2">
    <name type="scientific">Salvia splendens</name>
    <name type="common">Scarlet sage</name>
    <dbReference type="NCBI Taxonomy" id="180675"/>
    <lineage>
        <taxon>Eukaryota</taxon>
        <taxon>Viridiplantae</taxon>
        <taxon>Streptophyta</taxon>
        <taxon>Embryophyta</taxon>
        <taxon>Tracheophyta</taxon>
        <taxon>Spermatophyta</taxon>
        <taxon>Magnoliopsida</taxon>
        <taxon>eudicotyledons</taxon>
        <taxon>Gunneridae</taxon>
        <taxon>Pentapetalae</taxon>
        <taxon>asterids</taxon>
        <taxon>lamiids</taxon>
        <taxon>Lamiales</taxon>
        <taxon>Lamiaceae</taxon>
        <taxon>Nepetoideae</taxon>
        <taxon>Mentheae</taxon>
        <taxon>Salviinae</taxon>
        <taxon>Salvia</taxon>
        <taxon>Salvia subgen. Calosphace</taxon>
        <taxon>core Calosphace</taxon>
    </lineage>
</organism>
<dbReference type="GO" id="GO:0016020">
    <property type="term" value="C:membrane"/>
    <property type="evidence" value="ECO:0007669"/>
    <property type="project" value="TreeGrafter"/>
</dbReference>
<accession>A0A8X8X919</accession>
<dbReference type="InterPro" id="IPR011009">
    <property type="entry name" value="Kinase-like_dom_sf"/>
</dbReference>
<dbReference type="InterPro" id="IPR008271">
    <property type="entry name" value="Ser/Thr_kinase_AS"/>
</dbReference>
<evidence type="ECO:0000259" key="1">
    <source>
        <dbReference type="PROSITE" id="PS50011"/>
    </source>
</evidence>
<name>A0A8X8X919_SALSN</name>
<dbReference type="AlphaFoldDB" id="A0A8X8X919"/>
<reference evidence="2" key="1">
    <citation type="submission" date="2018-01" db="EMBL/GenBank/DDBJ databases">
        <authorList>
            <person name="Mao J.F."/>
        </authorList>
    </citation>
    <scope>NUCLEOTIDE SEQUENCE</scope>
    <source>
        <strain evidence="2">Huo1</strain>
        <tissue evidence="2">Leaf</tissue>
    </source>
</reference>
<proteinExistence type="predicted"/>
<sequence length="130" mass="14273">MVGFGRFGSIYKAVLDDEKDIVRLNIALDIAHGIKYLHFGSYSSIIHGDLKLSNILLDHDMVACVGDFGLAKIASNILSFSYESNTSSFGIKGTLGYVPPENPRDRMPITLVENELANILAQLQPFSLEV</sequence>
<comment type="caution">
    <text evidence="2">The sequence shown here is derived from an EMBL/GenBank/DDBJ whole genome shotgun (WGS) entry which is preliminary data.</text>
</comment>
<feature type="domain" description="Protein kinase" evidence="1">
    <location>
        <begin position="1"/>
        <end position="130"/>
    </location>
</feature>
<dbReference type="Pfam" id="PF00069">
    <property type="entry name" value="Pkinase"/>
    <property type="match status" value="1"/>
</dbReference>
<gene>
    <name evidence="2" type="ORF">SASPL_131593</name>
</gene>
<protein>
    <recommendedName>
        <fullName evidence="1">Protein kinase domain-containing protein</fullName>
    </recommendedName>
</protein>
<evidence type="ECO:0000313" key="3">
    <source>
        <dbReference type="Proteomes" id="UP000298416"/>
    </source>
</evidence>
<evidence type="ECO:0000313" key="2">
    <source>
        <dbReference type="EMBL" id="KAG6408577.1"/>
    </source>
</evidence>
<dbReference type="PROSITE" id="PS50011">
    <property type="entry name" value="PROTEIN_KINASE_DOM"/>
    <property type="match status" value="1"/>
</dbReference>
<dbReference type="InterPro" id="IPR000719">
    <property type="entry name" value="Prot_kinase_dom"/>
</dbReference>
<dbReference type="InterPro" id="IPR051564">
    <property type="entry name" value="LRR_receptor-like_kinase"/>
</dbReference>
<dbReference type="Proteomes" id="UP000298416">
    <property type="component" value="Unassembled WGS sequence"/>
</dbReference>